<reference evidence="2" key="1">
    <citation type="submission" date="2017-02" db="EMBL/GenBank/DDBJ databases">
        <title>Delving into the versatile metabolic prowess of the omnipresent phylum Bacteroidetes.</title>
        <authorList>
            <person name="Nobu M.K."/>
            <person name="Mei R."/>
            <person name="Narihiro T."/>
            <person name="Kuroda K."/>
            <person name="Liu W.-T."/>
        </authorList>
    </citation>
    <scope>NUCLEOTIDE SEQUENCE</scope>
    <source>
        <strain evidence="2">ADurb.Bin276</strain>
    </source>
</reference>
<name>A0A1V5SK77_9BACT</name>
<protein>
    <submittedName>
        <fullName evidence="2">Xylose isomerase-like TIM barrel</fullName>
    </submittedName>
</protein>
<dbReference type="InterPro" id="IPR036237">
    <property type="entry name" value="Xyl_isomerase-like_sf"/>
</dbReference>
<dbReference type="AlphaFoldDB" id="A0A1V5SK77"/>
<dbReference type="Gene3D" id="3.20.20.150">
    <property type="entry name" value="Divalent-metal-dependent TIM barrel enzymes"/>
    <property type="match status" value="1"/>
</dbReference>
<organism evidence="2">
    <name type="scientific">Candidatus Atribacter allofermentans</name>
    <dbReference type="NCBI Taxonomy" id="1852833"/>
    <lineage>
        <taxon>Bacteria</taxon>
        <taxon>Pseudomonadati</taxon>
        <taxon>Atribacterota</taxon>
        <taxon>Atribacteria</taxon>
        <taxon>Atribacterales</taxon>
        <taxon>Atribacteraceae</taxon>
        <taxon>Atribacter</taxon>
    </lineage>
</organism>
<gene>
    <name evidence="2" type="ORF">BWY41_01811</name>
</gene>
<proteinExistence type="predicted"/>
<sequence>MYPWHATFHMGIVHFMAYPQVKTEDEILKSVHKILNDDFFQAIEVNMLYEDNILEKISALCETADVEFLLGAQPFLLSKKINLNAGNDEERHQAIQLCKMQIERSYRCRARALTFLSGQYDFTEKKDELKQNLIHSLRELCRYSQEIGNTAGYQLGIDLEIFDHTVDKKVLIGPAPDAFDIAKSVKADYPAFSLTVDLSHLPLTFEDPYYVLKLLAPFIGHVHIGNGILEKKNPFYGDHHPRFGIAGGCNDYQEVAYFMIALEKIDYFNQRVMTKKPVISFEVKPLPHEDSDLVVANSKRKFLAALDKAHIDYKELGYKL</sequence>
<accession>A0A1V5SK77</accession>
<comment type="caution">
    <text evidence="2">The sequence shown here is derived from an EMBL/GenBank/DDBJ whole genome shotgun (WGS) entry which is preliminary data.</text>
</comment>
<feature type="domain" description="Xylose isomerase-like TIM barrel" evidence="1">
    <location>
        <begin position="40"/>
        <end position="258"/>
    </location>
</feature>
<keyword evidence="2" id="KW-0413">Isomerase</keyword>
<dbReference type="GO" id="GO:0016853">
    <property type="term" value="F:isomerase activity"/>
    <property type="evidence" value="ECO:0007669"/>
    <property type="project" value="UniProtKB-KW"/>
</dbReference>
<dbReference type="Pfam" id="PF01261">
    <property type="entry name" value="AP_endonuc_2"/>
    <property type="match status" value="1"/>
</dbReference>
<evidence type="ECO:0000259" key="1">
    <source>
        <dbReference type="Pfam" id="PF01261"/>
    </source>
</evidence>
<dbReference type="SUPFAM" id="SSF51658">
    <property type="entry name" value="Xylose isomerase-like"/>
    <property type="match status" value="1"/>
</dbReference>
<dbReference type="Proteomes" id="UP000485569">
    <property type="component" value="Unassembled WGS sequence"/>
</dbReference>
<dbReference type="EMBL" id="MWBQ01000187">
    <property type="protein sequence ID" value="OQA54966.1"/>
    <property type="molecule type" value="Genomic_DNA"/>
</dbReference>
<evidence type="ECO:0000313" key="2">
    <source>
        <dbReference type="EMBL" id="OQA54966.1"/>
    </source>
</evidence>
<dbReference type="InterPro" id="IPR013022">
    <property type="entry name" value="Xyl_isomerase-like_TIM-brl"/>
</dbReference>